<dbReference type="InterPro" id="IPR027417">
    <property type="entry name" value="P-loop_NTPase"/>
</dbReference>
<proteinExistence type="predicted"/>
<evidence type="ECO:0000256" key="2">
    <source>
        <dbReference type="SAM" id="MobiDB-lite"/>
    </source>
</evidence>
<dbReference type="SUPFAM" id="SSF53756">
    <property type="entry name" value="UDP-Glycosyltransferase/glycogen phosphorylase"/>
    <property type="match status" value="1"/>
</dbReference>
<dbReference type="Pfam" id="PF05729">
    <property type="entry name" value="NACHT"/>
    <property type="match status" value="1"/>
</dbReference>
<sequence>MTDGTTGTTARILAMATSWEPEHGGITAFNRQLCQALAEAGAQVFCAVRWLTEESWEDAQALGVTLLALPRVSGAGDDPALGYVPVLPGGVVPDIVVGHGRVTGPLALALKRNAYQTARLVQVVHMAPSDQESLPSGTDESAQAEELARFEVELASQADQVLAVGPHLTGWLRKELPPEAASRVVRLDPGFDDTDAPDIPAAPPGWRGPDSHKVLLLGRLKDWQVKGVDISARALTHALDHLPHQTEVDLALYDAQGEGQSLRVKVMEWAARPERLSVTVKHWPVEGAWLRRERKDADLVLMPSRAEEFGLVGLEAATAGVPLLVSDRSGLGMLLREVLPVRDAEQVVVPVTDRQEEDAATWGRRIAAVLADREAAFNRAALMRRVCAAERTWATAAQVVLTAIPAADPADAPSEGDAVPGGADPVAAVTGAPADEGRLAEAVGRYAEQVRRTWGHLDLEELVHPPEQDDHAPVGLREVFVAPAVRAEPAPADLPEELARRLEETGDLPPAPADSSREAWALRRQYFVHHDAPALDALRVLAHPKARRAVLLGDPGAGKSTLARYLTLTLLEDGAADGPLAALAGQVPVVVDLHAYARVRADRACEEFEEFLGRLHEDRSMAPPWAVMRDLLESGRATVVFDGLDALSDPRAREDAAHRIAGFADRWPRAHLVVTSRPVGHRPDALRDAGFAHHQLQHFDELRVETFARRWYAASCPTDPAEGERLTEQLIAAVRALSPVRELTGVPLLLTHLAVTGRHQALSHDRRAVYERAVTVMVAQWERATRSLQGSLPDSVREVLAALGAHEHTEILQQLARAMREGGAGISGNHIHVRELEDVVRDHLQGRHGVDRQVARLTAQALIGRLRTGTFLLAHQGGGVFGFVCRGFLDHLAATALVGAYTDRQEWTPEQFMDEVIVRRAVDPDWHEVLPQVIGRLQDTEAATAVDRVLALAATGPLPGGQAATLALRALAEAGATDTLTPQGIAAVDATTGDLFPSTSDEGVRKLWAVVRPALASFGPSWPGRSRYLRWYHLVGQFADAFSEPARVACVLLGDDPDQVRRLAVAAHHPDDRAVFLEHLAQTWPDHPETLDTVRAATTDPDPGVRRSAMEALKAYWPDHLEALDTVRAVLQATVTDPDMDEAFRPLLETHWPDPDEVLATIQTDADVVGPSADIEGSFLGLLAAHWPDRPETLTVIQAATAHPDLYIRSSALEELARHWPDRAETLATIQTAATHTDQYVRNTALRLLVLHWRDRPETLAVIQATTTHPSEEARSTALHLLGTGWPDRPETLAAAVRATTDPEVSICLAGLSALKACWPEGPEALSAVQTVATTLPTPDLNRFDVWLWGSACRKALELLGRHWPDHPETFATVRTATATADPDVRCTALKTLARYWSDRPETLAAVQTAATDSEDPVRHTALSLLAERWSDRPEALAAVQAVPTDPGPDLRHTAPQSGERHLPRDPQVYGPTAESAVHDPSPDVRTLGLGLGTLHVADWHDGSRLHIHARTETDPDAQRRILRMIALEWPADPRTANLLLDLITTPDVDDDVRDCAQDLRAVLDDRL</sequence>
<dbReference type="InterPro" id="IPR007111">
    <property type="entry name" value="NACHT_NTPase"/>
</dbReference>
<dbReference type="InterPro" id="IPR011989">
    <property type="entry name" value="ARM-like"/>
</dbReference>
<organism evidence="4">
    <name type="scientific">Streptomyces sp. NBC_01393</name>
    <dbReference type="NCBI Taxonomy" id="2903851"/>
    <lineage>
        <taxon>Bacteria</taxon>
        <taxon>Bacillati</taxon>
        <taxon>Actinomycetota</taxon>
        <taxon>Actinomycetes</taxon>
        <taxon>Kitasatosporales</taxon>
        <taxon>Streptomycetaceae</taxon>
        <taxon>Streptomyces</taxon>
    </lineage>
</organism>
<feature type="compositionally biased region" description="Basic and acidic residues" evidence="2">
    <location>
        <begin position="1449"/>
        <end position="1465"/>
    </location>
</feature>
<evidence type="ECO:0000313" key="4">
    <source>
        <dbReference type="EMBL" id="WTZ14322.1"/>
    </source>
</evidence>
<protein>
    <recommendedName>
        <fullName evidence="1">D-inositol 3-phosphate glycosyltransferase</fullName>
    </recommendedName>
</protein>
<dbReference type="Pfam" id="PF13646">
    <property type="entry name" value="HEAT_2"/>
    <property type="match status" value="1"/>
</dbReference>
<dbReference type="PANTHER" id="PTHR12526:SF635">
    <property type="entry name" value="GLYCOSYL TRANSFERASE GROUP 1"/>
    <property type="match status" value="1"/>
</dbReference>
<dbReference type="InterPro" id="IPR016024">
    <property type="entry name" value="ARM-type_fold"/>
</dbReference>
<dbReference type="GO" id="GO:0016757">
    <property type="term" value="F:glycosyltransferase activity"/>
    <property type="evidence" value="ECO:0007669"/>
    <property type="project" value="TreeGrafter"/>
</dbReference>
<dbReference type="Gene3D" id="3.40.50.2000">
    <property type="entry name" value="Glycogen Phosphorylase B"/>
    <property type="match status" value="2"/>
</dbReference>
<feature type="domain" description="NACHT" evidence="3">
    <location>
        <begin position="547"/>
        <end position="678"/>
    </location>
</feature>
<dbReference type="Gene3D" id="1.25.10.10">
    <property type="entry name" value="Leucine-rich Repeat Variant"/>
    <property type="match status" value="3"/>
</dbReference>
<dbReference type="EMBL" id="CP109546">
    <property type="protein sequence ID" value="WTZ14322.1"/>
    <property type="molecule type" value="Genomic_DNA"/>
</dbReference>
<evidence type="ECO:0000256" key="1">
    <source>
        <dbReference type="ARBA" id="ARBA00021292"/>
    </source>
</evidence>
<dbReference type="SUPFAM" id="SSF48371">
    <property type="entry name" value="ARM repeat"/>
    <property type="match status" value="1"/>
</dbReference>
<dbReference type="PANTHER" id="PTHR12526">
    <property type="entry name" value="GLYCOSYLTRANSFERASE"/>
    <property type="match status" value="1"/>
</dbReference>
<evidence type="ECO:0000259" key="3">
    <source>
        <dbReference type="PROSITE" id="PS50837"/>
    </source>
</evidence>
<feature type="region of interest" description="Disordered" evidence="2">
    <location>
        <begin position="1441"/>
        <end position="1465"/>
    </location>
</feature>
<dbReference type="SUPFAM" id="SSF52540">
    <property type="entry name" value="P-loop containing nucleoside triphosphate hydrolases"/>
    <property type="match status" value="1"/>
</dbReference>
<name>A0AAU3IDF5_9ACTN</name>
<accession>A0AAU3IDF5</accession>
<dbReference type="Gene3D" id="3.40.50.300">
    <property type="entry name" value="P-loop containing nucleotide triphosphate hydrolases"/>
    <property type="match status" value="1"/>
</dbReference>
<dbReference type="CDD" id="cd03801">
    <property type="entry name" value="GT4_PimA-like"/>
    <property type="match status" value="1"/>
</dbReference>
<reference evidence="4" key="1">
    <citation type="submission" date="2022-10" db="EMBL/GenBank/DDBJ databases">
        <title>The complete genomes of actinobacterial strains from the NBC collection.</title>
        <authorList>
            <person name="Joergensen T.S."/>
            <person name="Alvarez Arevalo M."/>
            <person name="Sterndorff E.B."/>
            <person name="Faurdal D."/>
            <person name="Vuksanovic O."/>
            <person name="Mourched A.-S."/>
            <person name="Charusanti P."/>
            <person name="Shaw S."/>
            <person name="Blin K."/>
            <person name="Weber T."/>
        </authorList>
    </citation>
    <scope>NUCLEOTIDE SEQUENCE</scope>
    <source>
        <strain evidence="4">NBC_01393</strain>
    </source>
</reference>
<dbReference type="Pfam" id="PF20706">
    <property type="entry name" value="GT4-conflict"/>
    <property type="match status" value="1"/>
</dbReference>
<dbReference type="PROSITE" id="PS50837">
    <property type="entry name" value="NACHT"/>
    <property type="match status" value="1"/>
</dbReference>
<gene>
    <name evidence="4" type="ORF">OG699_44070</name>
</gene>